<dbReference type="OrthoDB" id="4732989at2759"/>
<evidence type="ECO:0000256" key="2">
    <source>
        <dbReference type="SAM" id="Phobius"/>
    </source>
</evidence>
<organism evidence="3 4">
    <name type="scientific">Xylaria hypoxylon</name>
    <dbReference type="NCBI Taxonomy" id="37992"/>
    <lineage>
        <taxon>Eukaryota</taxon>
        <taxon>Fungi</taxon>
        <taxon>Dikarya</taxon>
        <taxon>Ascomycota</taxon>
        <taxon>Pezizomycotina</taxon>
        <taxon>Sordariomycetes</taxon>
        <taxon>Xylariomycetidae</taxon>
        <taxon>Xylariales</taxon>
        <taxon>Xylariaceae</taxon>
        <taxon>Xylaria</taxon>
    </lineage>
</organism>
<dbReference type="Proteomes" id="UP000297716">
    <property type="component" value="Unassembled WGS sequence"/>
</dbReference>
<keyword evidence="4" id="KW-1185">Reference proteome</keyword>
<dbReference type="AlphaFoldDB" id="A0A4Z0YT70"/>
<name>A0A4Z0YT70_9PEZI</name>
<feature type="region of interest" description="Disordered" evidence="1">
    <location>
        <begin position="14"/>
        <end position="37"/>
    </location>
</feature>
<feature type="compositionally biased region" description="Acidic residues" evidence="1">
    <location>
        <begin position="18"/>
        <end position="37"/>
    </location>
</feature>
<dbReference type="EMBL" id="SKBN01000016">
    <property type="protein sequence ID" value="TGJ87227.1"/>
    <property type="molecule type" value="Genomic_DNA"/>
</dbReference>
<evidence type="ECO:0000313" key="4">
    <source>
        <dbReference type="Proteomes" id="UP000297716"/>
    </source>
</evidence>
<sequence>MDYAVHIEAGGSGRFEGFGEDDDYSESDDYSEDNNDEENVEYHNSDLWLFGLQVTFFVSCIVLVTIIIYTVANASGIRSRPSMVPLSYESDLANDTTGMALFWRNYRTIMTATEDYEDWFTDVDEATHAIQTMFVVIPPLAPDEGKMYGHMRELVESRARHVKLAYAEWNRFMNIRDRAVRDVNSGGLSRVYVDGEPVDQIINEIRSNWVPVAWGFEAAFRTSFPLSPGNETVIGEEIIAGIKAGKKSGTSDHIDEESLAALAITAHRITQELVRTHAGLFRDWDPAHLHIRQALIDENELIDTLCKVSSKGEIWTRQLDNALPLLVARMKTLQAKHENMSTVLGWLQKQFPKNKPEKMEDQAAWLVGVKELLQAWASTLMDVQEGVLYMLRRRDIRSNVPRLYPQVSWGAWKSRNCGGTSCFNAPSAVGSLITRFRAGNPVARVAEDEVRWHRGFEGDPTPMIWRGVYEKACCETGMFAYQLQNIINER</sequence>
<evidence type="ECO:0000313" key="3">
    <source>
        <dbReference type="EMBL" id="TGJ87227.1"/>
    </source>
</evidence>
<reference evidence="3 4" key="1">
    <citation type="submission" date="2019-03" db="EMBL/GenBank/DDBJ databases">
        <title>Draft genome sequence of Xylaria hypoxylon DSM 108379, a ubiquitous saprotrophic-parasitic fungi on hardwood.</title>
        <authorList>
            <person name="Buettner E."/>
            <person name="Leonhardt S."/>
            <person name="Gebauer A.M."/>
            <person name="Liers C."/>
            <person name="Hofrichter M."/>
            <person name="Kellner H."/>
        </authorList>
    </citation>
    <scope>NUCLEOTIDE SEQUENCE [LARGE SCALE GENOMIC DNA]</scope>
    <source>
        <strain evidence="3 4">DSM 108379</strain>
    </source>
</reference>
<gene>
    <name evidence="3" type="ORF">E0Z10_g1526</name>
</gene>
<comment type="caution">
    <text evidence="3">The sequence shown here is derived from an EMBL/GenBank/DDBJ whole genome shotgun (WGS) entry which is preliminary data.</text>
</comment>
<keyword evidence="2" id="KW-0812">Transmembrane</keyword>
<proteinExistence type="predicted"/>
<keyword evidence="2" id="KW-0472">Membrane</keyword>
<feature type="transmembrane region" description="Helical" evidence="2">
    <location>
        <begin position="47"/>
        <end position="72"/>
    </location>
</feature>
<evidence type="ECO:0000256" key="1">
    <source>
        <dbReference type="SAM" id="MobiDB-lite"/>
    </source>
</evidence>
<protein>
    <submittedName>
        <fullName evidence="3">Uncharacterized protein</fullName>
    </submittedName>
</protein>
<accession>A0A4Z0YT70</accession>
<keyword evidence="2" id="KW-1133">Transmembrane helix</keyword>